<gene>
    <name evidence="4" type="ORF">AADV58_12675</name>
</gene>
<evidence type="ECO:0000256" key="1">
    <source>
        <dbReference type="ARBA" id="ARBA00023122"/>
    </source>
</evidence>
<dbReference type="InterPro" id="IPR000644">
    <property type="entry name" value="CBS_dom"/>
</dbReference>
<dbReference type="SUPFAM" id="SSF54631">
    <property type="entry name" value="CBS-domain pair"/>
    <property type="match status" value="1"/>
</dbReference>
<keyword evidence="1 2" id="KW-0129">CBS domain</keyword>
<reference evidence="4 5" key="1">
    <citation type="submission" date="2024-04" db="EMBL/GenBank/DDBJ databases">
        <title>Dissimilatory iodate-reducing microorganisms contribute to the enrichment of iodine in groundwater.</title>
        <authorList>
            <person name="Jiang Z."/>
        </authorList>
    </citation>
    <scope>NUCLEOTIDE SEQUENCE [LARGE SCALE GENOMIC DNA]</scope>
    <source>
        <strain evidence="4 5">NCP973</strain>
    </source>
</reference>
<dbReference type="PANTHER" id="PTHR43080:SF2">
    <property type="entry name" value="CBS DOMAIN-CONTAINING PROTEIN"/>
    <property type="match status" value="1"/>
</dbReference>
<evidence type="ECO:0000313" key="5">
    <source>
        <dbReference type="Proteomes" id="UP001479520"/>
    </source>
</evidence>
<dbReference type="PROSITE" id="PS51371">
    <property type="entry name" value="CBS"/>
    <property type="match status" value="2"/>
</dbReference>
<keyword evidence="5" id="KW-1185">Reference proteome</keyword>
<name>A0ABZ2XEJ4_9RHOO</name>
<organism evidence="4 5">
    <name type="scientific">Azonexus hydrophilus</name>
    <dbReference type="NCBI Taxonomy" id="418702"/>
    <lineage>
        <taxon>Bacteria</taxon>
        <taxon>Pseudomonadati</taxon>
        <taxon>Pseudomonadota</taxon>
        <taxon>Betaproteobacteria</taxon>
        <taxon>Rhodocyclales</taxon>
        <taxon>Azonexaceae</taxon>
        <taxon>Azonexus</taxon>
    </lineage>
</organism>
<dbReference type="EMBL" id="CP151406">
    <property type="protein sequence ID" value="WZJ20793.1"/>
    <property type="molecule type" value="Genomic_DNA"/>
</dbReference>
<dbReference type="PANTHER" id="PTHR43080">
    <property type="entry name" value="CBS DOMAIN-CONTAINING PROTEIN CBSX3, MITOCHONDRIAL"/>
    <property type="match status" value="1"/>
</dbReference>
<evidence type="ECO:0000256" key="2">
    <source>
        <dbReference type="PROSITE-ProRule" id="PRU00703"/>
    </source>
</evidence>
<protein>
    <submittedName>
        <fullName evidence="4">CBS domain-containing protein</fullName>
    </submittedName>
</protein>
<dbReference type="Proteomes" id="UP001479520">
    <property type="component" value="Chromosome"/>
</dbReference>
<dbReference type="RefSeq" id="WP_341743368.1">
    <property type="nucleotide sequence ID" value="NZ_CP151406.1"/>
</dbReference>
<evidence type="ECO:0000259" key="3">
    <source>
        <dbReference type="PROSITE" id="PS51371"/>
    </source>
</evidence>
<accession>A0ABZ2XEJ4</accession>
<dbReference type="SMART" id="SM00116">
    <property type="entry name" value="CBS"/>
    <property type="match status" value="2"/>
</dbReference>
<evidence type="ECO:0000313" key="4">
    <source>
        <dbReference type="EMBL" id="WZJ20793.1"/>
    </source>
</evidence>
<feature type="domain" description="CBS" evidence="3">
    <location>
        <begin position="147"/>
        <end position="205"/>
    </location>
</feature>
<feature type="domain" description="CBS" evidence="3">
    <location>
        <begin position="78"/>
        <end position="135"/>
    </location>
</feature>
<sequence>MFSIYGMTGQVFSGSLEAMNRVHPLLQARRARGVSRDGDEIGAESVATPLAQEAVSAYRKMLPADLERGPLFHAAQIMSRPVAVVEHMSSVVDAWHLLQERQIHQAPVLDEARRLIGLVTERDLLTVIDLEGERVLENLKRRVSDVMTSPVVAAAPVTDIRRIADVMIQSGLSAVPILNEGERIVGIVSRTDILRAVMTDPPLSLWR</sequence>
<dbReference type="InterPro" id="IPR046342">
    <property type="entry name" value="CBS_dom_sf"/>
</dbReference>
<proteinExistence type="predicted"/>
<dbReference type="InterPro" id="IPR051257">
    <property type="entry name" value="Diverse_CBS-Domain"/>
</dbReference>
<dbReference type="Gene3D" id="3.10.580.10">
    <property type="entry name" value="CBS-domain"/>
    <property type="match status" value="1"/>
</dbReference>
<dbReference type="Pfam" id="PF00571">
    <property type="entry name" value="CBS"/>
    <property type="match status" value="2"/>
</dbReference>